<sequence length="244" mass="29321">MKDTENDIFNKRQKWSCLIKLFARLQELKNNQKANQVELKERQTQKWAIDMIQTFYLKHHKEIGEKRYQVSLAALKKYNLSCDEYRVLPPYVHCWVKNRQDQASSIIQKFVRDNVDMASIMRLSKTFLLSVLKIQKVYRDYSEFINAQVILIAYQFEKYKKQKIIDSLKKPTQEEINTIKNLTTFNGVIFTDDIEKTDKKLDQIELFLRKRRHKHLQSPNKTGKRHKILLLKSELEELEKRILD</sequence>
<evidence type="ECO:0000313" key="1">
    <source>
        <dbReference type="EMBL" id="RKP16917.1"/>
    </source>
</evidence>
<dbReference type="EMBL" id="ML006144">
    <property type="protein sequence ID" value="RKP16917.1"/>
    <property type="molecule type" value="Genomic_DNA"/>
</dbReference>
<dbReference type="Proteomes" id="UP000281549">
    <property type="component" value="Unassembled WGS sequence"/>
</dbReference>
<protein>
    <submittedName>
        <fullName evidence="1">Uncharacterized protein</fullName>
    </submittedName>
</protein>
<proteinExistence type="predicted"/>
<organism evidence="1 2">
    <name type="scientific">Rozella allomycis (strain CSF55)</name>
    <dbReference type="NCBI Taxonomy" id="988480"/>
    <lineage>
        <taxon>Eukaryota</taxon>
        <taxon>Fungi</taxon>
        <taxon>Fungi incertae sedis</taxon>
        <taxon>Cryptomycota</taxon>
        <taxon>Cryptomycota incertae sedis</taxon>
        <taxon>Rozella</taxon>
    </lineage>
</organism>
<accession>A0A4P9YC86</accession>
<gene>
    <name evidence="1" type="ORF">ROZALSC1DRAFT_24744</name>
</gene>
<dbReference type="AlphaFoldDB" id="A0A4P9YC86"/>
<name>A0A4P9YC86_ROZAC</name>
<evidence type="ECO:0000313" key="2">
    <source>
        <dbReference type="Proteomes" id="UP000281549"/>
    </source>
</evidence>
<reference evidence="2" key="1">
    <citation type="journal article" date="2018" name="Nat. Microbiol.">
        <title>Leveraging single-cell genomics to expand the fungal tree of life.</title>
        <authorList>
            <person name="Ahrendt S.R."/>
            <person name="Quandt C.A."/>
            <person name="Ciobanu D."/>
            <person name="Clum A."/>
            <person name="Salamov A."/>
            <person name="Andreopoulos B."/>
            <person name="Cheng J.F."/>
            <person name="Woyke T."/>
            <person name="Pelin A."/>
            <person name="Henrissat B."/>
            <person name="Reynolds N.K."/>
            <person name="Benny G.L."/>
            <person name="Smith M.E."/>
            <person name="James T.Y."/>
            <person name="Grigoriev I.V."/>
        </authorList>
    </citation>
    <scope>NUCLEOTIDE SEQUENCE [LARGE SCALE GENOMIC DNA]</scope>
    <source>
        <strain evidence="2">CSF55</strain>
    </source>
</reference>